<dbReference type="Proteomes" id="UP000622638">
    <property type="component" value="Unassembled WGS sequence"/>
</dbReference>
<dbReference type="Pfam" id="PF00353">
    <property type="entry name" value="HemolysinCabind"/>
    <property type="match status" value="15"/>
</dbReference>
<evidence type="ECO:0008006" key="8">
    <source>
        <dbReference type="Google" id="ProtNLM"/>
    </source>
</evidence>
<dbReference type="InterPro" id="IPR001343">
    <property type="entry name" value="Hemolysn_Ca-bd"/>
</dbReference>
<keyword evidence="2" id="KW-0964">Secreted</keyword>
<evidence type="ECO:0000256" key="3">
    <source>
        <dbReference type="SAM" id="MobiDB-lite"/>
    </source>
</evidence>
<gene>
    <name evidence="4" type="ORF">GCM10011572_15150</name>
    <name evidence="5" type="ORF">GM672_05390</name>
</gene>
<protein>
    <recommendedName>
        <fullName evidence="8">Calcium-binding protein</fullName>
    </recommendedName>
</protein>
<reference evidence="7" key="2">
    <citation type="journal article" date="2019" name="Int. J. Syst. Evol. Microbiol.">
        <title>The Global Catalogue of Microorganisms (GCM) 10K type strain sequencing project: providing services to taxonomists for standard genome sequencing and annotation.</title>
        <authorList>
            <consortium name="The Broad Institute Genomics Platform"/>
            <consortium name="The Broad Institute Genome Sequencing Center for Infectious Disease"/>
            <person name="Wu L."/>
            <person name="Ma J."/>
        </authorList>
    </citation>
    <scope>NUCLEOTIDE SEQUENCE [LARGE SCALE GENOMIC DNA]</scope>
    <source>
        <strain evidence="7">CGMCC 1.15931</strain>
    </source>
</reference>
<dbReference type="GO" id="GO:0005509">
    <property type="term" value="F:calcium ion binding"/>
    <property type="evidence" value="ECO:0007669"/>
    <property type="project" value="InterPro"/>
</dbReference>
<dbReference type="EMBL" id="WNKZ01000009">
    <property type="protein sequence ID" value="MTV52166.1"/>
    <property type="molecule type" value="Genomic_DNA"/>
</dbReference>
<dbReference type="InterPro" id="IPR018511">
    <property type="entry name" value="Hemolysin-typ_Ca-bd_CS"/>
</dbReference>
<evidence type="ECO:0000313" key="6">
    <source>
        <dbReference type="Proteomes" id="UP000430634"/>
    </source>
</evidence>
<evidence type="ECO:0000313" key="5">
    <source>
        <dbReference type="EMBL" id="MTV52166.1"/>
    </source>
</evidence>
<dbReference type="PANTHER" id="PTHR38340:SF1">
    <property type="entry name" value="S-LAYER PROTEIN"/>
    <property type="match status" value="1"/>
</dbReference>
<dbReference type="PANTHER" id="PTHR38340">
    <property type="entry name" value="S-LAYER PROTEIN"/>
    <property type="match status" value="1"/>
</dbReference>
<dbReference type="PROSITE" id="PS00330">
    <property type="entry name" value="HEMOLYSIN_CALCIUM"/>
    <property type="match status" value="7"/>
</dbReference>
<evidence type="ECO:0000313" key="7">
    <source>
        <dbReference type="Proteomes" id="UP000622638"/>
    </source>
</evidence>
<comment type="subcellular location">
    <subcellularLocation>
        <location evidence="1">Secreted</location>
    </subcellularLocation>
</comment>
<evidence type="ECO:0000256" key="2">
    <source>
        <dbReference type="ARBA" id="ARBA00022525"/>
    </source>
</evidence>
<reference evidence="5 6" key="3">
    <citation type="submission" date="2019-11" db="EMBL/GenBank/DDBJ databases">
        <title>Type strains purchased from KCTC, JCM and DSMZ.</title>
        <authorList>
            <person name="Lu H."/>
        </authorList>
    </citation>
    <scope>NUCLEOTIDE SEQUENCE [LARGE SCALE GENOMIC DNA]</scope>
    <source>
        <strain evidence="5 6">KCTC 52429</strain>
    </source>
</reference>
<dbReference type="InterPro" id="IPR050557">
    <property type="entry name" value="RTX_toxin/Mannuronan_C5-epim"/>
</dbReference>
<keyword evidence="7" id="KW-1185">Reference proteome</keyword>
<organism evidence="5 6">
    <name type="scientific">Pseudoduganella buxea</name>
    <dbReference type="NCBI Taxonomy" id="1949069"/>
    <lineage>
        <taxon>Bacteria</taxon>
        <taxon>Pseudomonadati</taxon>
        <taxon>Pseudomonadota</taxon>
        <taxon>Betaproteobacteria</taxon>
        <taxon>Burkholderiales</taxon>
        <taxon>Oxalobacteraceae</taxon>
        <taxon>Telluria group</taxon>
        <taxon>Pseudoduganella</taxon>
    </lineage>
</organism>
<dbReference type="OrthoDB" id="8732252at2"/>
<sequence length="1512" mass="150916">MALISGTGDDDLMEATSVFNVTLAGGAGDDAYLVYSSATKVIEQPGEGNDTIFTTLASYTLGANVENLEHETAIGFVGTGNALDNLILGHNGNDRLDGGDGNDTLGGFDGNNTLLGGAGNDYLEAGGTTDLLDGGTGDDTLFGNDGKSTLIGGTGDDRFVALGMEGLVDGGAGADRIWMPGSRKDYAVIRLNDNDTQLLDATGKAVVLRGVETIQFIDKTYAIESLRAKGASALAETITTTGDGQLLAGGGGNDTYVIGHAAAIVLEAATGGIDTVRTTGSMGLAANVENLELLGNADLWGTGNDLKNTITGNDGNNLLDGGAGADTMRGGLGSDLYIVDNAADVIVEGLDAANVYDMVETTLATYTLGQNVEDLRYAGTAAFTGTGNAANNYLHGAGGNDKLTGNAGNDGLIGNGGNDSLQGGTGSDLLRGGAGNDTLDGGAIAGNDLNRASYVDATAGVNVNLATGRASDGLKGTDTLVNINGVQGSEYDDTITGSTALVAESFDLRGGNDSVDGGAITDTLGYANRNMVFYGFSTEAVTVDLGRQTATGADTGSDMLVNINQVVGGRGHDSITGSDSALIEWLEGGAGNDTLDGGAGTDFVSYINTGGRAVTVNLGTQTATDASGNTDTLANIEGVLGTNFNDTITGSDGTAIEIFTGNGGNDVIDGAGGIDLADYLSSTTAVAVDLAAQSAQDGLGGTDRLLGIEGVRGSGLHDTLQGSDADESFNGRAGNDVLDGRGGFDVADYFDARAGVTASLVTGKASDGFGGTDTLLAIEGLSGSRDFADRLTGNGGHNLLSGLGGNDTLDGGAGNDTLAGNGGNDSLQGGLGDDELHTDGGRDTVDGGAGADTLVLAGDLGDYAREKVSATDLRLTHKAGGDTVLVRNVEQFRFDSGTLGLDDVTFNIASSANDTIASTQADDVLAGGAGNDVYVVRHDGVKVIELVNGGSDTVQSDRSHVLGENVEALVLTGEATIDGTGNALNNAITGNAADNTLDGGIGKDTLAGGAGDDFYVIDNAGDVVIELAGGGNDAVRTTLASYTLGSAVEQMLYTGAGTFTGTGNGLGNLLMTMSAAGARLSGLDGDDTLVGGAGADSLAGGNGNDVLVYNGGKDSIDGGAGTDSVVFLPGLDNYDTVRTGERELQLTDKASQAVIVVRNVETFHFGQQAYDFADLAGAGNPGSWGDRVTGTVDNDLLDGKGGADTMTGLDGDDRYTVENKDDVIVEQADGGTDTALVTIATAATYVLADHVDNAVVTSKAAVNVTGNGGDNVLTGNGAANVLDGGSGNDTLDGGAGNDRLLGGAGDDVYRVDTVGDKVVELPGAGTDTVQTSLATYTLAADVETLYYTGINGKAGNFTGTGNALDNLIVGNDGKDKLAGGIGNDRLEGGLGADTLTGGAGGDAFVLGHDALDTVTDFVSGSDRLVFHEQGDLVFLQTAAKTLSAAAAVAAIGDASHADGTLFVLANAAATGIFVYTAADGDAVVSAAELTQVAILTGVSKVTAGDIAFDGLP</sequence>
<comment type="caution">
    <text evidence="5">The sequence shown here is derived from an EMBL/GenBank/DDBJ whole genome shotgun (WGS) entry which is preliminary data.</text>
</comment>
<accession>A0A6I3SU14</accession>
<reference evidence="4" key="1">
    <citation type="journal article" date="2014" name="Int. J. Syst. Evol. Microbiol.">
        <title>Complete genome of a new Firmicutes species belonging to the dominant human colonic microbiota ('Ruminococcus bicirculans') reveals two chromosomes and a selective capacity to utilize plant glucans.</title>
        <authorList>
            <consortium name="NISC Comparative Sequencing Program"/>
            <person name="Wegmann U."/>
            <person name="Louis P."/>
            <person name="Goesmann A."/>
            <person name="Henrissat B."/>
            <person name="Duncan S.H."/>
            <person name="Flint H.J."/>
        </authorList>
    </citation>
    <scope>NUCLEOTIDE SEQUENCE</scope>
    <source>
        <strain evidence="4">CGMCC 1.15931</strain>
    </source>
</reference>
<dbReference type="GO" id="GO:0005576">
    <property type="term" value="C:extracellular region"/>
    <property type="evidence" value="ECO:0007669"/>
    <property type="project" value="UniProtKB-SubCell"/>
</dbReference>
<dbReference type="PRINTS" id="PR00313">
    <property type="entry name" value="CABNDNGRPT"/>
</dbReference>
<dbReference type="Proteomes" id="UP000430634">
    <property type="component" value="Unassembled WGS sequence"/>
</dbReference>
<evidence type="ECO:0000313" key="4">
    <source>
        <dbReference type="EMBL" id="GGB94156.1"/>
    </source>
</evidence>
<feature type="region of interest" description="Disordered" evidence="3">
    <location>
        <begin position="811"/>
        <end position="845"/>
    </location>
</feature>
<feature type="compositionally biased region" description="Basic and acidic residues" evidence="3">
    <location>
        <begin position="834"/>
        <end position="845"/>
    </location>
</feature>
<evidence type="ECO:0000256" key="1">
    <source>
        <dbReference type="ARBA" id="ARBA00004613"/>
    </source>
</evidence>
<dbReference type="InterPro" id="IPR011049">
    <property type="entry name" value="Serralysin-like_metalloprot_C"/>
</dbReference>
<dbReference type="SUPFAM" id="SSF51120">
    <property type="entry name" value="beta-Roll"/>
    <property type="match status" value="10"/>
</dbReference>
<name>A0A6I3SU14_9BURK</name>
<dbReference type="RefSeq" id="WP_155469503.1">
    <property type="nucleotide sequence ID" value="NZ_BMKG01000005.1"/>
</dbReference>
<dbReference type="Gene3D" id="2.150.10.10">
    <property type="entry name" value="Serralysin-like metalloprotease, C-terminal"/>
    <property type="match status" value="9"/>
</dbReference>
<reference evidence="4" key="4">
    <citation type="submission" date="2024-05" db="EMBL/GenBank/DDBJ databases">
        <authorList>
            <person name="Sun Q."/>
            <person name="Zhou Y."/>
        </authorList>
    </citation>
    <scope>NUCLEOTIDE SEQUENCE</scope>
    <source>
        <strain evidence="4">CGMCC 1.15931</strain>
    </source>
</reference>
<dbReference type="EMBL" id="BMKG01000005">
    <property type="protein sequence ID" value="GGB94156.1"/>
    <property type="molecule type" value="Genomic_DNA"/>
</dbReference>
<proteinExistence type="predicted"/>